<gene>
    <name evidence="3" type="ORF">L873DRAFT_1769279</name>
</gene>
<accession>A0A3N4JK89</accession>
<evidence type="ECO:0000313" key="3">
    <source>
        <dbReference type="EMBL" id="RPA98663.1"/>
    </source>
</evidence>
<dbReference type="Proteomes" id="UP000276215">
    <property type="component" value="Unassembled WGS sequence"/>
</dbReference>
<proteinExistence type="predicted"/>
<evidence type="ECO:0000256" key="1">
    <source>
        <dbReference type="SAM" id="MobiDB-lite"/>
    </source>
</evidence>
<keyword evidence="4" id="KW-1185">Reference proteome</keyword>
<name>A0A3N4JK89_9PEZI</name>
<keyword evidence="2" id="KW-1133">Transmembrane helix</keyword>
<evidence type="ECO:0000256" key="2">
    <source>
        <dbReference type="SAM" id="Phobius"/>
    </source>
</evidence>
<dbReference type="AlphaFoldDB" id="A0A3N4JK89"/>
<reference evidence="3 4" key="1">
    <citation type="journal article" date="2018" name="Nat. Ecol. Evol.">
        <title>Pezizomycetes genomes reveal the molecular basis of ectomycorrhizal truffle lifestyle.</title>
        <authorList>
            <person name="Murat C."/>
            <person name="Payen T."/>
            <person name="Noel B."/>
            <person name="Kuo A."/>
            <person name="Morin E."/>
            <person name="Chen J."/>
            <person name="Kohler A."/>
            <person name="Krizsan K."/>
            <person name="Balestrini R."/>
            <person name="Da Silva C."/>
            <person name="Montanini B."/>
            <person name="Hainaut M."/>
            <person name="Levati E."/>
            <person name="Barry K.W."/>
            <person name="Belfiori B."/>
            <person name="Cichocki N."/>
            <person name="Clum A."/>
            <person name="Dockter R.B."/>
            <person name="Fauchery L."/>
            <person name="Guy J."/>
            <person name="Iotti M."/>
            <person name="Le Tacon F."/>
            <person name="Lindquist E.A."/>
            <person name="Lipzen A."/>
            <person name="Malagnac F."/>
            <person name="Mello A."/>
            <person name="Molinier V."/>
            <person name="Miyauchi S."/>
            <person name="Poulain J."/>
            <person name="Riccioni C."/>
            <person name="Rubini A."/>
            <person name="Sitrit Y."/>
            <person name="Splivallo R."/>
            <person name="Traeger S."/>
            <person name="Wang M."/>
            <person name="Zifcakova L."/>
            <person name="Wipf D."/>
            <person name="Zambonelli A."/>
            <person name="Paolocci F."/>
            <person name="Nowrousian M."/>
            <person name="Ottonello S."/>
            <person name="Baldrian P."/>
            <person name="Spatafora J.W."/>
            <person name="Henrissat B."/>
            <person name="Nagy L.G."/>
            <person name="Aury J.M."/>
            <person name="Wincker P."/>
            <person name="Grigoriev I.V."/>
            <person name="Bonfante P."/>
            <person name="Martin F.M."/>
        </authorList>
    </citation>
    <scope>NUCLEOTIDE SEQUENCE [LARGE SCALE GENOMIC DNA]</scope>
    <source>
        <strain evidence="3 4">120613-1</strain>
    </source>
</reference>
<keyword evidence="2" id="KW-0812">Transmembrane</keyword>
<feature type="region of interest" description="Disordered" evidence="1">
    <location>
        <begin position="1"/>
        <end position="30"/>
    </location>
</feature>
<organism evidence="3 4">
    <name type="scientific">Choiromyces venosus 120613-1</name>
    <dbReference type="NCBI Taxonomy" id="1336337"/>
    <lineage>
        <taxon>Eukaryota</taxon>
        <taxon>Fungi</taxon>
        <taxon>Dikarya</taxon>
        <taxon>Ascomycota</taxon>
        <taxon>Pezizomycotina</taxon>
        <taxon>Pezizomycetes</taxon>
        <taxon>Pezizales</taxon>
        <taxon>Tuberaceae</taxon>
        <taxon>Choiromyces</taxon>
    </lineage>
</organism>
<protein>
    <submittedName>
        <fullName evidence="3">Uncharacterized protein</fullName>
    </submittedName>
</protein>
<feature type="compositionally biased region" description="Basic and acidic residues" evidence="1">
    <location>
        <begin position="7"/>
        <end position="26"/>
    </location>
</feature>
<keyword evidence="2" id="KW-0472">Membrane</keyword>
<evidence type="ECO:0000313" key="4">
    <source>
        <dbReference type="Proteomes" id="UP000276215"/>
    </source>
</evidence>
<dbReference type="EMBL" id="ML120394">
    <property type="protein sequence ID" value="RPA98663.1"/>
    <property type="molecule type" value="Genomic_DNA"/>
</dbReference>
<sequence>MEVIGRGIERNKISGSAEEEKERRGGEGGAGKARKILVPLIPVGTAFFDCDIRFANSTCAIRRLYLCELKTFGLGVFICFLVYILARSIGVNGIHGDIGSH</sequence>
<feature type="transmembrane region" description="Helical" evidence="2">
    <location>
        <begin position="72"/>
        <end position="90"/>
    </location>
</feature>